<evidence type="ECO:0000259" key="7">
    <source>
        <dbReference type="SMART" id="SM00829"/>
    </source>
</evidence>
<dbReference type="RefSeq" id="WP_129520143.1">
    <property type="nucleotide sequence ID" value="NZ_SDPN01000009.1"/>
</dbReference>
<dbReference type="Gene3D" id="3.40.50.720">
    <property type="entry name" value="NAD(P)-binding Rossmann-like Domain"/>
    <property type="match status" value="1"/>
</dbReference>
<comment type="caution">
    <text evidence="8">The sequence shown here is derived from an EMBL/GenBank/DDBJ whole genome shotgun (WGS) entry which is preliminary data.</text>
</comment>
<evidence type="ECO:0000256" key="1">
    <source>
        <dbReference type="ARBA" id="ARBA00001947"/>
    </source>
</evidence>
<evidence type="ECO:0000256" key="3">
    <source>
        <dbReference type="ARBA" id="ARBA00022723"/>
    </source>
</evidence>
<dbReference type="GO" id="GO:0016491">
    <property type="term" value="F:oxidoreductase activity"/>
    <property type="evidence" value="ECO:0007669"/>
    <property type="project" value="UniProtKB-KW"/>
</dbReference>
<dbReference type="CDD" id="cd08278">
    <property type="entry name" value="benzyl_alcohol_DH"/>
    <property type="match status" value="1"/>
</dbReference>
<dbReference type="InterPro" id="IPR011032">
    <property type="entry name" value="GroES-like_sf"/>
</dbReference>
<dbReference type="AlphaFoldDB" id="A0A4V1QY41"/>
<comment type="cofactor">
    <cofactor evidence="1 6">
        <name>Zn(2+)</name>
        <dbReference type="ChEBI" id="CHEBI:29105"/>
    </cofactor>
</comment>
<dbReference type="InterPro" id="IPR036291">
    <property type="entry name" value="NAD(P)-bd_dom_sf"/>
</dbReference>
<sequence>MTAGRAAVLEAPGELLVTDVEFADPGPGEVLVRLVASGLCHTDLGVIAGGIPFPSPGIIGHEGAGIVDRVGEGVTGLAVGDKVLLSFTSCGSCEACDSAHPAYCETWLPRNLLGMLRPEGSADVTRNGTPVASHFFGQSSFGQYAIADERSAVKVDAGADLTVLAPLGCGVLTGFGSMWNVLDPGEGDIVAVYGAGAVGLSAVIAAAQRNPSQLIAIDLVDERLRLAEEFGATATINAGTEDVGARLAELTGGRGVSLSFDTTGNPRVARGALDAAAVRGTVLVCGAPPPGTEIPVDIQGILSGKVLRGVTMGDTDPATLIPLLIALHAEGKLPLERLEKRYPLDEIGRAADDMHHGITVKPVIVF</sequence>
<dbReference type="GO" id="GO:0008270">
    <property type="term" value="F:zinc ion binding"/>
    <property type="evidence" value="ECO:0007669"/>
    <property type="project" value="InterPro"/>
</dbReference>
<dbReference type="EMBL" id="SDPN01000009">
    <property type="protein sequence ID" value="RXZ71836.1"/>
    <property type="molecule type" value="Genomic_DNA"/>
</dbReference>
<keyword evidence="5" id="KW-0560">Oxidoreductase</keyword>
<dbReference type="PANTHER" id="PTHR43350:SF2">
    <property type="entry name" value="GROES-LIKE ZINC-BINDING ALCOHOL DEHYDROGENASE FAMILY PROTEIN"/>
    <property type="match status" value="1"/>
</dbReference>
<keyword evidence="4 6" id="KW-0862">Zinc</keyword>
<keyword evidence="9" id="KW-1185">Reference proteome</keyword>
<dbReference type="InterPro" id="IPR013154">
    <property type="entry name" value="ADH-like_N"/>
</dbReference>
<dbReference type="InterPro" id="IPR002328">
    <property type="entry name" value="ADH_Zn_CS"/>
</dbReference>
<evidence type="ECO:0000313" key="8">
    <source>
        <dbReference type="EMBL" id="RXZ71836.1"/>
    </source>
</evidence>
<feature type="domain" description="Enoyl reductase (ER)" evidence="7">
    <location>
        <begin position="4"/>
        <end position="364"/>
    </location>
</feature>
<evidence type="ECO:0000313" key="9">
    <source>
        <dbReference type="Proteomes" id="UP000293865"/>
    </source>
</evidence>
<dbReference type="PROSITE" id="PS00059">
    <property type="entry name" value="ADH_ZINC"/>
    <property type="match status" value="1"/>
</dbReference>
<organism evidence="8 9">
    <name type="scientific">Agromyces albus</name>
    <dbReference type="NCBI Taxonomy" id="205332"/>
    <lineage>
        <taxon>Bacteria</taxon>
        <taxon>Bacillati</taxon>
        <taxon>Actinomycetota</taxon>
        <taxon>Actinomycetes</taxon>
        <taxon>Micrococcales</taxon>
        <taxon>Microbacteriaceae</taxon>
        <taxon>Agromyces</taxon>
    </lineage>
</organism>
<dbReference type="FunFam" id="3.40.50.720:FF:000003">
    <property type="entry name" value="S-(hydroxymethyl)glutathione dehydrogenase"/>
    <property type="match status" value="1"/>
</dbReference>
<proteinExistence type="inferred from homology"/>
<dbReference type="PANTHER" id="PTHR43350">
    <property type="entry name" value="NAD-DEPENDENT ALCOHOL DEHYDROGENASE"/>
    <property type="match status" value="1"/>
</dbReference>
<name>A0A4V1QY41_9MICO</name>
<evidence type="ECO:0000256" key="6">
    <source>
        <dbReference type="RuleBase" id="RU361277"/>
    </source>
</evidence>
<dbReference type="SUPFAM" id="SSF50129">
    <property type="entry name" value="GroES-like"/>
    <property type="match status" value="1"/>
</dbReference>
<reference evidence="8 9" key="1">
    <citation type="submission" date="2019-01" db="EMBL/GenBank/DDBJ databases">
        <title>Agromyces.</title>
        <authorList>
            <person name="Li J."/>
        </authorList>
    </citation>
    <scope>NUCLEOTIDE SEQUENCE [LARGE SCALE GENOMIC DNA]</scope>
    <source>
        <strain evidence="8 9">DSM 15934</strain>
    </source>
</reference>
<comment type="similarity">
    <text evidence="2 6">Belongs to the zinc-containing alcohol dehydrogenase family.</text>
</comment>
<dbReference type="InterPro" id="IPR020843">
    <property type="entry name" value="ER"/>
</dbReference>
<evidence type="ECO:0000256" key="2">
    <source>
        <dbReference type="ARBA" id="ARBA00008072"/>
    </source>
</evidence>
<dbReference type="Pfam" id="PF08240">
    <property type="entry name" value="ADH_N"/>
    <property type="match status" value="1"/>
</dbReference>
<protein>
    <submittedName>
        <fullName evidence="8">NAD(P)-dependent alcohol dehydrogenase</fullName>
    </submittedName>
</protein>
<dbReference type="InterPro" id="IPR013149">
    <property type="entry name" value="ADH-like_C"/>
</dbReference>
<dbReference type="Pfam" id="PF00107">
    <property type="entry name" value="ADH_zinc_N"/>
    <property type="match status" value="1"/>
</dbReference>
<evidence type="ECO:0000256" key="4">
    <source>
        <dbReference type="ARBA" id="ARBA00022833"/>
    </source>
</evidence>
<gene>
    <name evidence="8" type="ORF">ESP51_06790</name>
</gene>
<dbReference type="Gene3D" id="3.90.180.10">
    <property type="entry name" value="Medium-chain alcohol dehydrogenases, catalytic domain"/>
    <property type="match status" value="1"/>
</dbReference>
<evidence type="ECO:0000256" key="5">
    <source>
        <dbReference type="ARBA" id="ARBA00023002"/>
    </source>
</evidence>
<dbReference type="SUPFAM" id="SSF51735">
    <property type="entry name" value="NAD(P)-binding Rossmann-fold domains"/>
    <property type="match status" value="1"/>
</dbReference>
<dbReference type="Proteomes" id="UP000293865">
    <property type="component" value="Unassembled WGS sequence"/>
</dbReference>
<accession>A0A4V1QY41</accession>
<dbReference type="OrthoDB" id="334894at2"/>
<dbReference type="SMART" id="SM00829">
    <property type="entry name" value="PKS_ER"/>
    <property type="match status" value="1"/>
</dbReference>
<keyword evidence="3 6" id="KW-0479">Metal-binding</keyword>